<dbReference type="AlphaFoldDB" id="A0A0A9Y2H2"/>
<name>A0A0A9Y2H2_LYGHE</name>
<dbReference type="SUPFAM" id="SSF53335">
    <property type="entry name" value="S-adenosyl-L-methionine-dependent methyltransferases"/>
    <property type="match status" value="1"/>
</dbReference>
<organism evidence="1">
    <name type="scientific">Lygus hesperus</name>
    <name type="common">Western plant bug</name>
    <dbReference type="NCBI Taxonomy" id="30085"/>
    <lineage>
        <taxon>Eukaryota</taxon>
        <taxon>Metazoa</taxon>
        <taxon>Ecdysozoa</taxon>
        <taxon>Arthropoda</taxon>
        <taxon>Hexapoda</taxon>
        <taxon>Insecta</taxon>
        <taxon>Pterygota</taxon>
        <taxon>Neoptera</taxon>
        <taxon>Paraneoptera</taxon>
        <taxon>Hemiptera</taxon>
        <taxon>Heteroptera</taxon>
        <taxon>Panheteroptera</taxon>
        <taxon>Cimicomorpha</taxon>
        <taxon>Miridae</taxon>
        <taxon>Mirini</taxon>
        <taxon>Lygus</taxon>
    </lineage>
</organism>
<accession>A0A0A9Y2H2</accession>
<evidence type="ECO:0000313" key="3">
    <source>
        <dbReference type="EMBL" id="JAQ03070.1"/>
    </source>
</evidence>
<dbReference type="InterPro" id="IPR023267">
    <property type="entry name" value="RCMT"/>
</dbReference>
<dbReference type="EMBL" id="GBHO01016362">
    <property type="protein sequence ID" value="JAG27242.1"/>
    <property type="molecule type" value="Transcribed_RNA"/>
</dbReference>
<evidence type="ECO:0000313" key="2">
    <source>
        <dbReference type="EMBL" id="JAQ01076.1"/>
    </source>
</evidence>
<reference evidence="1" key="2">
    <citation type="submission" date="2014-07" db="EMBL/GenBank/DDBJ databases">
        <authorList>
            <person name="Hull J."/>
        </authorList>
    </citation>
    <scope>NUCLEOTIDE SEQUENCE</scope>
</reference>
<keyword evidence="1" id="KW-0808">Transferase</keyword>
<dbReference type="GO" id="GO:0001510">
    <property type="term" value="P:RNA methylation"/>
    <property type="evidence" value="ECO:0007669"/>
    <property type="project" value="InterPro"/>
</dbReference>
<dbReference type="EMBL" id="GDHC01015559">
    <property type="protein sequence ID" value="JAQ03070.1"/>
    <property type="molecule type" value="Transcribed_RNA"/>
</dbReference>
<dbReference type="PANTHER" id="PTHR22807:SF16">
    <property type="entry name" value="SAM-DEPENDENT MTASE RSMB_NOP-TYPE DOMAIN-CONTAINING PROTEIN"/>
    <property type="match status" value="1"/>
</dbReference>
<dbReference type="InterPro" id="IPR029063">
    <property type="entry name" value="SAM-dependent_MTases_sf"/>
</dbReference>
<reference evidence="2" key="3">
    <citation type="journal article" date="2016" name="Gigascience">
        <title>De novo construction of an expanded transcriptome assembly for the western tarnished plant bug, Lygus hesperus.</title>
        <authorList>
            <person name="Tassone E.E."/>
            <person name="Geib S.M."/>
            <person name="Hall B."/>
            <person name="Fabrick J.A."/>
            <person name="Brent C.S."/>
            <person name="Hull J.J."/>
        </authorList>
    </citation>
    <scope>NUCLEOTIDE SEQUENCE</scope>
</reference>
<dbReference type="GO" id="GO:0008173">
    <property type="term" value="F:RNA methyltransferase activity"/>
    <property type="evidence" value="ECO:0007669"/>
    <property type="project" value="InterPro"/>
</dbReference>
<sequence>MVAIYQQNYPDGWEPPLIHPTPLPLVYCTPPGTSLAKTNAYRGRWILGGNLSSLICVSLLQLEQGSTVLDLCCAPGTKLVAIAQSHLSKQLVDPFEHHSFYRRLCECAAMEVVQPYPITDRTVTPTRSMDTGTVVGVDVSERRLQVCAKVVTK</sequence>
<keyword evidence="1" id="KW-0489">Methyltransferase</keyword>
<evidence type="ECO:0000313" key="1">
    <source>
        <dbReference type="EMBL" id="JAG27242.1"/>
    </source>
</evidence>
<proteinExistence type="predicted"/>
<dbReference type="EMBL" id="GDHC01017553">
    <property type="protein sequence ID" value="JAQ01076.1"/>
    <property type="molecule type" value="Transcribed_RNA"/>
</dbReference>
<gene>
    <name evidence="1" type="primary">Nsun3</name>
    <name evidence="1" type="ORF">CM83_13835</name>
    <name evidence="3" type="ORF">g.39037</name>
    <name evidence="2" type="ORF">g.39041</name>
</gene>
<dbReference type="Gene3D" id="3.40.50.150">
    <property type="entry name" value="Vaccinia Virus protein VP39"/>
    <property type="match status" value="1"/>
</dbReference>
<reference evidence="1" key="1">
    <citation type="journal article" date="2014" name="PLoS ONE">
        <title>Transcriptome-Based Identification of ABC Transporters in the Western Tarnished Plant Bug Lygus hesperus.</title>
        <authorList>
            <person name="Hull J.J."/>
            <person name="Chaney K."/>
            <person name="Geib S.M."/>
            <person name="Fabrick J.A."/>
            <person name="Brent C.S."/>
            <person name="Walsh D."/>
            <person name="Lavine L.C."/>
        </authorList>
    </citation>
    <scope>NUCLEOTIDE SEQUENCE</scope>
</reference>
<protein>
    <submittedName>
        <fullName evidence="1">Putative methyltransferase NSUN3</fullName>
    </submittedName>
</protein>
<dbReference type="PANTHER" id="PTHR22807">
    <property type="entry name" value="NOP2 YEAST -RELATED NOL1/NOP2/FMU SUN DOMAIN-CONTAINING"/>
    <property type="match status" value="1"/>
</dbReference>